<dbReference type="GO" id="GO:0008661">
    <property type="term" value="F:1-deoxy-D-xylulose-5-phosphate synthase activity"/>
    <property type="evidence" value="ECO:0007669"/>
    <property type="project" value="InterPro"/>
</dbReference>
<keyword evidence="6" id="KW-0786">Thiamine pyrophosphate</keyword>
<dbReference type="EMBL" id="CAMGYJ010000011">
    <property type="protein sequence ID" value="CAI0559963.1"/>
    <property type="molecule type" value="Genomic_DNA"/>
</dbReference>
<sequence length="173" mass="19333">MQVDWKALVQGQQFKPKSSTLPYTRYFAESLVKEAETDNKIVAIHAEMGGGTGPNYFQKKFPIDALTWGSLSNMLSPLQLGYLVKVVNDVDLQKLLGWFAMDRAGLFEVDWPYLCGAFYIAYMICLPNMVVIAPSEEAELMHMVKTAATMVDRVSCFRFPAGNILAVVLLPNN</sequence>
<protein>
    <recommendedName>
        <fullName evidence="8">Transketolase-like pyrimidine-binding domain-containing protein</fullName>
    </recommendedName>
</protein>
<feature type="transmembrane region" description="Helical" evidence="7">
    <location>
        <begin position="111"/>
        <end position="133"/>
    </location>
</feature>
<evidence type="ECO:0000313" key="9">
    <source>
        <dbReference type="EMBL" id="CAI0559963.1"/>
    </source>
</evidence>
<keyword evidence="7" id="KW-0472">Membrane</keyword>
<gene>
    <name evidence="9" type="ORF">LITE_LOCUS49469</name>
</gene>
<comment type="cofactor">
    <cofactor evidence="1">
        <name>Mg(2+)</name>
        <dbReference type="ChEBI" id="CHEBI:18420"/>
    </cofactor>
</comment>
<dbReference type="Proteomes" id="UP001154282">
    <property type="component" value="Unassembled WGS sequence"/>
</dbReference>
<dbReference type="InterPro" id="IPR029061">
    <property type="entry name" value="THDP-binding"/>
</dbReference>
<name>A0AAV0RTT7_9ROSI</name>
<evidence type="ECO:0000256" key="4">
    <source>
        <dbReference type="ARBA" id="ARBA00022679"/>
    </source>
</evidence>
<dbReference type="PANTHER" id="PTHR43322:SF4">
    <property type="entry name" value="1-DEOXY-D-XYLULOSE-5-PHOSPHATE SYNTHASE 2, CHLOROPLASTIC-RELATED"/>
    <property type="match status" value="1"/>
</dbReference>
<accession>A0AAV0RTT7</accession>
<comment type="caution">
    <text evidence="9">The sequence shown here is derived from an EMBL/GenBank/DDBJ whole genome shotgun (WGS) entry which is preliminary data.</text>
</comment>
<evidence type="ECO:0000259" key="8">
    <source>
        <dbReference type="SMART" id="SM00861"/>
    </source>
</evidence>
<evidence type="ECO:0000256" key="3">
    <source>
        <dbReference type="ARBA" id="ARBA00011738"/>
    </source>
</evidence>
<keyword evidence="7" id="KW-0812">Transmembrane</keyword>
<comment type="subunit">
    <text evidence="3">Homodimer.</text>
</comment>
<evidence type="ECO:0000256" key="6">
    <source>
        <dbReference type="ARBA" id="ARBA00023052"/>
    </source>
</evidence>
<dbReference type="PANTHER" id="PTHR43322">
    <property type="entry name" value="1-D-DEOXYXYLULOSE 5-PHOSPHATE SYNTHASE-RELATED"/>
    <property type="match status" value="1"/>
</dbReference>
<dbReference type="InterPro" id="IPR005475">
    <property type="entry name" value="Transketolase-like_Pyr-bd"/>
</dbReference>
<proteinExistence type="predicted"/>
<reference evidence="9" key="1">
    <citation type="submission" date="2022-08" db="EMBL/GenBank/DDBJ databases">
        <authorList>
            <person name="Gutierrez-Valencia J."/>
        </authorList>
    </citation>
    <scope>NUCLEOTIDE SEQUENCE</scope>
</reference>
<keyword evidence="7" id="KW-1133">Transmembrane helix</keyword>
<dbReference type="SUPFAM" id="SSF52518">
    <property type="entry name" value="Thiamin diphosphate-binding fold (THDP-binding)"/>
    <property type="match status" value="1"/>
</dbReference>
<dbReference type="SMART" id="SM00861">
    <property type="entry name" value="Transket_pyr"/>
    <property type="match status" value="1"/>
</dbReference>
<evidence type="ECO:0000256" key="1">
    <source>
        <dbReference type="ARBA" id="ARBA00001946"/>
    </source>
</evidence>
<feature type="domain" description="Transketolase-like pyrimidine-binding" evidence="8">
    <location>
        <begin position="21"/>
        <end position="167"/>
    </location>
</feature>
<evidence type="ECO:0000313" key="10">
    <source>
        <dbReference type="Proteomes" id="UP001154282"/>
    </source>
</evidence>
<dbReference type="GO" id="GO:0016114">
    <property type="term" value="P:terpenoid biosynthetic process"/>
    <property type="evidence" value="ECO:0007669"/>
    <property type="project" value="InterPro"/>
</dbReference>
<organism evidence="9 10">
    <name type="scientific">Linum tenue</name>
    <dbReference type="NCBI Taxonomy" id="586396"/>
    <lineage>
        <taxon>Eukaryota</taxon>
        <taxon>Viridiplantae</taxon>
        <taxon>Streptophyta</taxon>
        <taxon>Embryophyta</taxon>
        <taxon>Tracheophyta</taxon>
        <taxon>Spermatophyta</taxon>
        <taxon>Magnoliopsida</taxon>
        <taxon>eudicotyledons</taxon>
        <taxon>Gunneridae</taxon>
        <taxon>Pentapetalae</taxon>
        <taxon>rosids</taxon>
        <taxon>fabids</taxon>
        <taxon>Malpighiales</taxon>
        <taxon>Linaceae</taxon>
        <taxon>Linum</taxon>
    </lineage>
</organism>
<dbReference type="Gene3D" id="3.40.50.970">
    <property type="match status" value="1"/>
</dbReference>
<keyword evidence="4" id="KW-0808">Transferase</keyword>
<dbReference type="Pfam" id="PF02779">
    <property type="entry name" value="Transket_pyr"/>
    <property type="match status" value="1"/>
</dbReference>
<dbReference type="AlphaFoldDB" id="A0AAV0RTT7"/>
<dbReference type="InterPro" id="IPR005477">
    <property type="entry name" value="Dxylulose-5-P_synthase"/>
</dbReference>
<keyword evidence="5" id="KW-0460">Magnesium</keyword>
<comment type="cofactor">
    <cofactor evidence="2">
        <name>thiamine diphosphate</name>
        <dbReference type="ChEBI" id="CHEBI:58937"/>
    </cofactor>
</comment>
<evidence type="ECO:0000256" key="7">
    <source>
        <dbReference type="SAM" id="Phobius"/>
    </source>
</evidence>
<evidence type="ECO:0000256" key="2">
    <source>
        <dbReference type="ARBA" id="ARBA00001964"/>
    </source>
</evidence>
<keyword evidence="10" id="KW-1185">Reference proteome</keyword>
<evidence type="ECO:0000256" key="5">
    <source>
        <dbReference type="ARBA" id="ARBA00022842"/>
    </source>
</evidence>